<dbReference type="Proteomes" id="UP000653565">
    <property type="component" value="Unassembled WGS sequence"/>
</dbReference>
<reference evidence="7" key="1">
    <citation type="journal article" date="2020" name="bioRxiv">
        <title>Genomic and phenotypic heterogeneity of clinical isolates of the human pathogens Aspergillus fumigatus, Aspergillus lentulus and Aspergillus fumigatiaffinis.</title>
        <authorList>
            <person name="dos Santos R.A.C."/>
            <person name="Steenwyk J.L."/>
            <person name="Rivero-Menendez O."/>
            <person name="Mead M.E."/>
            <person name="Silva L.P."/>
            <person name="Bastos R.W."/>
            <person name="Alastruey-Izquierdo A."/>
            <person name="Goldman G.H."/>
            <person name="Rokas A."/>
        </authorList>
    </citation>
    <scope>NUCLEOTIDE SEQUENCE</scope>
    <source>
        <strain evidence="7">CNM-CM6805</strain>
    </source>
</reference>
<dbReference type="InterPro" id="IPR005746">
    <property type="entry name" value="Thioredoxin"/>
</dbReference>
<sequence>MPVTAITSFEQFKELINGDKPVIIDFWATWCGPCRFISPIFEKLSENPEFGDVEFYKVDVDEQEDISQEVGIRAMPTFVLFKNGDKVGEAVGANPPALEALVVQARSLA</sequence>
<organism evidence="7 8">
    <name type="scientific">Aspergillus fumigatiaffinis</name>
    <dbReference type="NCBI Taxonomy" id="340414"/>
    <lineage>
        <taxon>Eukaryota</taxon>
        <taxon>Fungi</taxon>
        <taxon>Dikarya</taxon>
        <taxon>Ascomycota</taxon>
        <taxon>Pezizomycotina</taxon>
        <taxon>Eurotiomycetes</taxon>
        <taxon>Eurotiomycetidae</taxon>
        <taxon>Eurotiales</taxon>
        <taxon>Aspergillaceae</taxon>
        <taxon>Aspergillus</taxon>
        <taxon>Aspergillus subgen. Fumigati</taxon>
    </lineage>
</organism>
<dbReference type="OrthoDB" id="10263751at2759"/>
<evidence type="ECO:0000259" key="6">
    <source>
        <dbReference type="PROSITE" id="PS51352"/>
    </source>
</evidence>
<dbReference type="GO" id="GO:0015035">
    <property type="term" value="F:protein-disulfide reductase activity"/>
    <property type="evidence" value="ECO:0007669"/>
    <property type="project" value="InterPro"/>
</dbReference>
<feature type="site" description="Contributes to redox potential value" evidence="4">
    <location>
        <position position="33"/>
    </location>
</feature>
<dbReference type="EMBL" id="JAAAPX010000051">
    <property type="protein sequence ID" value="KAF4236555.1"/>
    <property type="molecule type" value="Genomic_DNA"/>
</dbReference>
<evidence type="ECO:0000256" key="2">
    <source>
        <dbReference type="ARBA" id="ARBA00023157"/>
    </source>
</evidence>
<evidence type="ECO:0000256" key="3">
    <source>
        <dbReference type="PIRNR" id="PIRNR000077"/>
    </source>
</evidence>
<dbReference type="Gene3D" id="3.40.30.10">
    <property type="entry name" value="Glutaredoxin"/>
    <property type="match status" value="1"/>
</dbReference>
<feature type="disulfide bond" description="Redox-active" evidence="5">
    <location>
        <begin position="31"/>
        <end position="34"/>
    </location>
</feature>
<keyword evidence="5" id="KW-0676">Redox-active center</keyword>
<dbReference type="InterPro" id="IPR017937">
    <property type="entry name" value="Thioredoxin_CS"/>
</dbReference>
<name>A0A8H4M6Y6_9EURO</name>
<evidence type="ECO:0000313" key="8">
    <source>
        <dbReference type="Proteomes" id="UP000653565"/>
    </source>
</evidence>
<proteinExistence type="inferred from homology"/>
<dbReference type="PRINTS" id="PR00421">
    <property type="entry name" value="THIOREDOXIN"/>
</dbReference>
<feature type="site" description="Deprotonates C-terminal active site Cys" evidence="4">
    <location>
        <position position="25"/>
    </location>
</feature>
<dbReference type="InterPro" id="IPR013766">
    <property type="entry name" value="Thioredoxin_domain"/>
</dbReference>
<dbReference type="PIRSF" id="PIRSF000077">
    <property type="entry name" value="Thioredoxin"/>
    <property type="match status" value="1"/>
</dbReference>
<dbReference type="PROSITE" id="PS00194">
    <property type="entry name" value="THIOREDOXIN_1"/>
    <property type="match status" value="1"/>
</dbReference>
<evidence type="ECO:0000256" key="5">
    <source>
        <dbReference type="PIRSR" id="PIRSR000077-4"/>
    </source>
</evidence>
<protein>
    <recommendedName>
        <fullName evidence="3">Thioredoxin</fullName>
    </recommendedName>
</protein>
<dbReference type="PROSITE" id="PS51352">
    <property type="entry name" value="THIOREDOXIN_2"/>
    <property type="match status" value="1"/>
</dbReference>
<dbReference type="InterPro" id="IPR036249">
    <property type="entry name" value="Thioredoxin-like_sf"/>
</dbReference>
<comment type="similarity">
    <text evidence="1 3">Belongs to the thioredoxin family.</text>
</comment>
<feature type="site" description="Contributes to redox potential value" evidence="4">
    <location>
        <position position="32"/>
    </location>
</feature>
<evidence type="ECO:0000313" key="7">
    <source>
        <dbReference type="EMBL" id="KAF4236555.1"/>
    </source>
</evidence>
<dbReference type="FunFam" id="3.40.30.10:FF:000245">
    <property type="entry name" value="Thioredoxin"/>
    <property type="match status" value="1"/>
</dbReference>
<reference evidence="7" key="2">
    <citation type="submission" date="2020-04" db="EMBL/GenBank/DDBJ databases">
        <authorList>
            <person name="Santos R.A.C."/>
            <person name="Steenwyk J.L."/>
            <person name="Rivero-Menendez O."/>
            <person name="Mead M.E."/>
            <person name="Silva L.P."/>
            <person name="Bastos R.W."/>
            <person name="Alastruey-Izquierdo A."/>
            <person name="Goldman G.H."/>
            <person name="Rokas A."/>
        </authorList>
    </citation>
    <scope>NUCLEOTIDE SEQUENCE</scope>
    <source>
        <strain evidence="7">CNM-CM6805</strain>
    </source>
</reference>
<dbReference type="SUPFAM" id="SSF52833">
    <property type="entry name" value="Thioredoxin-like"/>
    <property type="match status" value="1"/>
</dbReference>
<dbReference type="PANTHER" id="PTHR46115">
    <property type="entry name" value="THIOREDOXIN-LIKE PROTEIN 1"/>
    <property type="match status" value="1"/>
</dbReference>
<feature type="active site" description="Nucleophile" evidence="4">
    <location>
        <position position="31"/>
    </location>
</feature>
<gene>
    <name evidence="7" type="ORF">CNMCM6805_007483</name>
</gene>
<keyword evidence="2 5" id="KW-1015">Disulfide bond</keyword>
<evidence type="ECO:0000256" key="1">
    <source>
        <dbReference type="ARBA" id="ARBA00008987"/>
    </source>
</evidence>
<feature type="active site" description="Nucleophile" evidence="4">
    <location>
        <position position="34"/>
    </location>
</feature>
<feature type="domain" description="Thioredoxin" evidence="6">
    <location>
        <begin position="1"/>
        <end position="107"/>
    </location>
</feature>
<keyword evidence="8" id="KW-1185">Reference proteome</keyword>
<comment type="caution">
    <text evidence="7">The sequence shown here is derived from an EMBL/GenBank/DDBJ whole genome shotgun (WGS) entry which is preliminary data.</text>
</comment>
<dbReference type="AlphaFoldDB" id="A0A8H4M6Y6"/>
<evidence type="ECO:0000256" key="4">
    <source>
        <dbReference type="PIRSR" id="PIRSR000077-1"/>
    </source>
</evidence>
<accession>A0A8H4M6Y6</accession>
<dbReference type="CDD" id="cd02947">
    <property type="entry name" value="TRX_family"/>
    <property type="match status" value="1"/>
</dbReference>
<dbReference type="Pfam" id="PF00085">
    <property type="entry name" value="Thioredoxin"/>
    <property type="match status" value="1"/>
</dbReference>
<dbReference type="NCBIfam" id="TIGR01068">
    <property type="entry name" value="thioredoxin"/>
    <property type="match status" value="1"/>
</dbReference>